<dbReference type="InterPro" id="IPR051910">
    <property type="entry name" value="ComF/GntX_DNA_util-trans"/>
</dbReference>
<comment type="similarity">
    <text evidence="1">Belongs to the ComF/GntX family.</text>
</comment>
<dbReference type="RefSeq" id="WP_342373339.1">
    <property type="nucleotide sequence ID" value="NZ_CP115965.1"/>
</dbReference>
<dbReference type="InterPro" id="IPR029057">
    <property type="entry name" value="PRTase-like"/>
</dbReference>
<keyword evidence="4" id="KW-1185">Reference proteome</keyword>
<reference evidence="3 4" key="1">
    <citation type="journal article" date="2023" name="Environ Microbiome">
        <title>A coral-associated actinobacterium mitigates coral bleaching under heat stress.</title>
        <authorList>
            <person name="Li J."/>
            <person name="Zou Y."/>
            <person name="Li Q."/>
            <person name="Zhang J."/>
            <person name="Bourne D.G."/>
            <person name="Lyu Y."/>
            <person name="Liu C."/>
            <person name="Zhang S."/>
        </authorList>
    </citation>
    <scope>NUCLEOTIDE SEQUENCE [LARGE SCALE GENOMIC DNA]</scope>
    <source>
        <strain evidence="3 4">SCSIO 13291</strain>
    </source>
</reference>
<dbReference type="PANTHER" id="PTHR47505">
    <property type="entry name" value="DNA UTILIZATION PROTEIN YHGH"/>
    <property type="match status" value="1"/>
</dbReference>
<sequence>MWVRAGVDAAASWFLGASCPTCGAPTAGVCPACHATLTGVAPFAAPVDAGVAVWASADYTDPWRTAAIGFKERGARSLADPLGWALARAVAALLLAGGRLPDGVDLVPMPSRAAAVRERGLDTTALLARHAAAVVAGTGLDAGVDACLRHRRRVADQAGLDVVGRRRNVAGAFVARPRRGRPVVVVDDLATTGASLAEATRALRAAGASVCGAAVLCAVTRERPGGGAPPSG</sequence>
<organism evidence="3 4">
    <name type="scientific">Propioniciclava soli</name>
    <dbReference type="NCBI Taxonomy" id="2775081"/>
    <lineage>
        <taxon>Bacteria</taxon>
        <taxon>Bacillati</taxon>
        <taxon>Actinomycetota</taxon>
        <taxon>Actinomycetes</taxon>
        <taxon>Propionibacteriales</taxon>
        <taxon>Propionibacteriaceae</taxon>
        <taxon>Propioniciclava</taxon>
    </lineage>
</organism>
<feature type="domain" description="Phosphoribosyltransferase" evidence="2">
    <location>
        <begin position="179"/>
        <end position="219"/>
    </location>
</feature>
<dbReference type="InterPro" id="IPR000836">
    <property type="entry name" value="PRTase_dom"/>
</dbReference>
<name>A0ABZ3CAN5_9ACTN</name>
<evidence type="ECO:0000313" key="3">
    <source>
        <dbReference type="EMBL" id="WZW99833.1"/>
    </source>
</evidence>
<dbReference type="PROSITE" id="PS51257">
    <property type="entry name" value="PROKAR_LIPOPROTEIN"/>
    <property type="match status" value="1"/>
</dbReference>
<evidence type="ECO:0000313" key="4">
    <source>
        <dbReference type="Proteomes" id="UP001434337"/>
    </source>
</evidence>
<gene>
    <name evidence="3" type="ORF">PCC79_06485</name>
</gene>
<evidence type="ECO:0000256" key="1">
    <source>
        <dbReference type="ARBA" id="ARBA00008007"/>
    </source>
</evidence>
<accession>A0ABZ3CAN5</accession>
<protein>
    <submittedName>
        <fullName evidence="3">Phosphoribosyltransferase family protein</fullName>
    </submittedName>
</protein>
<dbReference type="Pfam" id="PF00156">
    <property type="entry name" value="Pribosyltran"/>
    <property type="match status" value="1"/>
</dbReference>
<keyword evidence="3" id="KW-0328">Glycosyltransferase</keyword>
<dbReference type="PANTHER" id="PTHR47505:SF1">
    <property type="entry name" value="DNA UTILIZATION PROTEIN YHGH"/>
    <property type="match status" value="1"/>
</dbReference>
<keyword evidence="3" id="KW-0808">Transferase</keyword>
<dbReference type="EMBL" id="CP115965">
    <property type="protein sequence ID" value="WZW99833.1"/>
    <property type="molecule type" value="Genomic_DNA"/>
</dbReference>
<dbReference type="CDD" id="cd06223">
    <property type="entry name" value="PRTases_typeI"/>
    <property type="match status" value="1"/>
</dbReference>
<proteinExistence type="inferred from homology"/>
<dbReference type="SUPFAM" id="SSF53271">
    <property type="entry name" value="PRTase-like"/>
    <property type="match status" value="1"/>
</dbReference>
<evidence type="ECO:0000259" key="2">
    <source>
        <dbReference type="Pfam" id="PF00156"/>
    </source>
</evidence>
<dbReference type="Gene3D" id="3.40.50.2020">
    <property type="match status" value="1"/>
</dbReference>
<dbReference type="GO" id="GO:0016757">
    <property type="term" value="F:glycosyltransferase activity"/>
    <property type="evidence" value="ECO:0007669"/>
    <property type="project" value="UniProtKB-KW"/>
</dbReference>
<dbReference type="Proteomes" id="UP001434337">
    <property type="component" value="Chromosome"/>
</dbReference>